<gene>
    <name evidence="6" type="ORF">THRCLA_22952</name>
</gene>
<sequence>MELCCVLVSNGTRFVVMMDTLNQRVSDLKKKIKDEIPQSITCDAPNLNLYLALKYKEWLTIQDYSLEQFQLLMNKPNLMEPFFKLTYYFNKNGEYPEYDDAKIHVLVQNPIQPHANIGHLSLLPNGLKCAMECFDLNTWESGKVHNLPCIYAFMKSFGGCTSNGKIFWRTEESQIVNILYSAWFKKSTKDNLNVLADKKAFLIGSPGVGKSTLLCLVAFYVVYVYKKKILMYRRVAKLEAEKCLVYLALDDNQEFIYQTIPICTDSTAINIYKTLWNQFGIKNVWLFLDGFIYNTIPDGLLTFNLLATPQLVDLKSKVAIHSFRCLFPCWSKKDLISLGQQIYKYELEEIEDRYYYSGGSVREFTLDTVQLIKSEIDTVVLQVKNVQDLVDCLHHTFVQDATMMDHFLNVLYWVQIIDTEYAVASLSVRLRSDDLHRIYIWALDAQLQHLAGCAFKSYLHRAMGNNSLVLHISEYDSRENGHISWVHCPFKIGLAQCKGSANEDDYRVYLKTWSVDTQYRYWFPYCHNFPTIDSIVKLKSTADKKEGIAYLQTTVSNTHDINAKQLEIFNKIFYSQAIKDEGNTERPIYIVICPNRKACESIVPTKAADVVASRKVCQLYVGYFDAFRFGGPSNNIPIELPPPNAPYNFRPRRSTAKRPREA</sequence>
<dbReference type="AlphaFoldDB" id="A0A1V9YMA3"/>
<accession>A0A1V9YMA3</accession>
<dbReference type="Pfam" id="PF20147">
    <property type="entry name" value="Crinkler"/>
    <property type="match status" value="1"/>
</dbReference>
<organism evidence="6 7">
    <name type="scientific">Thraustotheca clavata</name>
    <dbReference type="NCBI Taxonomy" id="74557"/>
    <lineage>
        <taxon>Eukaryota</taxon>
        <taxon>Sar</taxon>
        <taxon>Stramenopiles</taxon>
        <taxon>Oomycota</taxon>
        <taxon>Saprolegniomycetes</taxon>
        <taxon>Saprolegniales</taxon>
        <taxon>Achlyaceae</taxon>
        <taxon>Thraustotheca</taxon>
    </lineage>
</organism>
<evidence type="ECO:0000256" key="2">
    <source>
        <dbReference type="ARBA" id="ARBA00004613"/>
    </source>
</evidence>
<evidence type="ECO:0000313" key="6">
    <source>
        <dbReference type="EMBL" id="OQR86842.1"/>
    </source>
</evidence>
<comment type="caution">
    <text evidence="6">The sequence shown here is derived from an EMBL/GenBank/DDBJ whole genome shotgun (WGS) entry which is preliminary data.</text>
</comment>
<evidence type="ECO:0000256" key="4">
    <source>
        <dbReference type="SAM" id="MobiDB-lite"/>
    </source>
</evidence>
<evidence type="ECO:0000259" key="5">
    <source>
        <dbReference type="Pfam" id="PF20147"/>
    </source>
</evidence>
<dbReference type="EMBL" id="JNBS01003475">
    <property type="protein sequence ID" value="OQR86842.1"/>
    <property type="molecule type" value="Genomic_DNA"/>
</dbReference>
<protein>
    <submittedName>
        <fullName evidence="6">Crinkler (CRN) family protein</fullName>
    </submittedName>
</protein>
<dbReference type="PANTHER" id="PTHR33129">
    <property type="entry name" value="PROTEIN KINASE DOMAIN-CONTAINING PROTEIN-RELATED"/>
    <property type="match status" value="1"/>
</dbReference>
<name>A0A1V9YMA3_9STRA</name>
<dbReference type="InterPro" id="IPR052980">
    <property type="entry name" value="Crinkler_effector"/>
</dbReference>
<dbReference type="SUPFAM" id="SSF52540">
    <property type="entry name" value="P-loop containing nucleoside triphosphate hydrolases"/>
    <property type="match status" value="1"/>
</dbReference>
<dbReference type="OrthoDB" id="74253at2759"/>
<feature type="compositionally biased region" description="Basic residues" evidence="4">
    <location>
        <begin position="650"/>
        <end position="662"/>
    </location>
</feature>
<evidence type="ECO:0000256" key="3">
    <source>
        <dbReference type="ARBA" id="ARBA00022525"/>
    </source>
</evidence>
<evidence type="ECO:0000256" key="1">
    <source>
        <dbReference type="ARBA" id="ARBA00004340"/>
    </source>
</evidence>
<keyword evidence="7" id="KW-1185">Reference proteome</keyword>
<dbReference type="GO" id="GO:0043657">
    <property type="term" value="C:host cell"/>
    <property type="evidence" value="ECO:0007669"/>
    <property type="project" value="UniProtKB-SubCell"/>
</dbReference>
<keyword evidence="3" id="KW-0964">Secreted</keyword>
<dbReference type="InterPro" id="IPR027417">
    <property type="entry name" value="P-loop_NTPase"/>
</dbReference>
<dbReference type="InterPro" id="IPR045379">
    <property type="entry name" value="Crinkler_N"/>
</dbReference>
<feature type="domain" description="Crinkler effector protein N-terminal" evidence="5">
    <location>
        <begin position="1"/>
        <end position="108"/>
    </location>
</feature>
<evidence type="ECO:0000313" key="7">
    <source>
        <dbReference type="Proteomes" id="UP000243217"/>
    </source>
</evidence>
<reference evidence="6 7" key="1">
    <citation type="journal article" date="2014" name="Genome Biol. Evol.">
        <title>The secreted proteins of Achlya hypogyna and Thraustotheca clavata identify the ancestral oomycete secretome and reveal gene acquisitions by horizontal gene transfer.</title>
        <authorList>
            <person name="Misner I."/>
            <person name="Blouin N."/>
            <person name="Leonard G."/>
            <person name="Richards T.A."/>
            <person name="Lane C.E."/>
        </authorList>
    </citation>
    <scope>NUCLEOTIDE SEQUENCE [LARGE SCALE GENOMIC DNA]</scope>
    <source>
        <strain evidence="6 7">ATCC 34112</strain>
    </source>
</reference>
<comment type="subcellular location">
    <subcellularLocation>
        <location evidence="1">Host cell</location>
    </subcellularLocation>
    <subcellularLocation>
        <location evidence="2">Secreted</location>
    </subcellularLocation>
</comment>
<dbReference type="GO" id="GO:0005576">
    <property type="term" value="C:extracellular region"/>
    <property type="evidence" value="ECO:0007669"/>
    <property type="project" value="UniProtKB-SubCell"/>
</dbReference>
<feature type="region of interest" description="Disordered" evidence="4">
    <location>
        <begin position="642"/>
        <end position="662"/>
    </location>
</feature>
<dbReference type="Proteomes" id="UP000243217">
    <property type="component" value="Unassembled WGS sequence"/>
</dbReference>
<proteinExistence type="predicted"/>